<feature type="transmembrane region" description="Helical" evidence="15">
    <location>
        <begin position="36"/>
        <end position="58"/>
    </location>
</feature>
<dbReference type="FunFam" id="3.40.630.10:FF:000008">
    <property type="entry name" value="Endoplasmic reticulum metallopeptidase 1"/>
    <property type="match status" value="1"/>
</dbReference>
<dbReference type="Gene3D" id="3.40.630.10">
    <property type="entry name" value="Zn peptidases"/>
    <property type="match status" value="1"/>
</dbReference>
<feature type="transmembrane region" description="Helical" evidence="15">
    <location>
        <begin position="584"/>
        <end position="605"/>
    </location>
</feature>
<evidence type="ECO:0000313" key="20">
    <source>
        <dbReference type="Proteomes" id="UP001516400"/>
    </source>
</evidence>
<feature type="domain" description="Endoplasmic reticulum metallopeptidase 1/1-A TM" evidence="18">
    <location>
        <begin position="420"/>
        <end position="629"/>
    </location>
</feature>
<dbReference type="CDD" id="cd03875">
    <property type="entry name" value="M28_Fxna_like"/>
    <property type="match status" value="1"/>
</dbReference>
<keyword evidence="13" id="KW-0325">Glycoprotein</keyword>
<dbReference type="Pfam" id="PF22249">
    <property type="entry name" value="ERMP1-TM"/>
    <property type="match status" value="1"/>
</dbReference>
<dbReference type="Pfam" id="PF04389">
    <property type="entry name" value="Peptidase_M28"/>
    <property type="match status" value="1"/>
</dbReference>
<keyword evidence="11" id="KW-0482">Metalloprotease</keyword>
<evidence type="ECO:0000256" key="14">
    <source>
        <dbReference type="ARBA" id="ARBA00078796"/>
    </source>
</evidence>
<evidence type="ECO:0000256" key="2">
    <source>
        <dbReference type="ARBA" id="ARBA00004477"/>
    </source>
</evidence>
<dbReference type="PANTHER" id="PTHR12147">
    <property type="entry name" value="METALLOPEPTIDASE M28 FAMILY MEMBER"/>
    <property type="match status" value="1"/>
</dbReference>
<evidence type="ECO:0000256" key="15">
    <source>
        <dbReference type="SAM" id="Phobius"/>
    </source>
</evidence>
<dbReference type="GO" id="GO:0006508">
    <property type="term" value="P:proteolysis"/>
    <property type="evidence" value="ECO:0007669"/>
    <property type="project" value="UniProtKB-KW"/>
</dbReference>
<proteinExistence type="inferred from homology"/>
<comment type="cofactor">
    <cofactor evidence="1">
        <name>Zn(2+)</name>
        <dbReference type="ChEBI" id="CHEBI:29105"/>
    </cofactor>
</comment>
<dbReference type="SUPFAM" id="SSF53187">
    <property type="entry name" value="Zn-dependent exopeptidases"/>
    <property type="match status" value="1"/>
</dbReference>
<evidence type="ECO:0000256" key="7">
    <source>
        <dbReference type="ARBA" id="ARBA00022801"/>
    </source>
</evidence>
<feature type="transmembrane region" description="Helical" evidence="15">
    <location>
        <begin position="489"/>
        <end position="511"/>
    </location>
</feature>
<feature type="transmembrane region" description="Helical" evidence="15">
    <location>
        <begin position="517"/>
        <end position="534"/>
    </location>
</feature>
<gene>
    <name evidence="19" type="ORF">HHI36_002272</name>
</gene>
<feature type="domain" description="Endoplasmic reticulum metallopeptidase 1-like C-terminal" evidence="17">
    <location>
        <begin position="644"/>
        <end position="872"/>
    </location>
</feature>
<dbReference type="Pfam" id="PF22248">
    <property type="entry name" value="ERMP1_C"/>
    <property type="match status" value="1"/>
</dbReference>
<keyword evidence="9" id="KW-0862">Zinc</keyword>
<comment type="subcellular location">
    <subcellularLocation>
        <location evidence="2">Endoplasmic reticulum membrane</location>
        <topology evidence="2">Multi-pass membrane protein</topology>
    </subcellularLocation>
</comment>
<dbReference type="InterPro" id="IPR053974">
    <property type="entry name" value="ERMP1_1-A_TM"/>
</dbReference>
<evidence type="ECO:0000256" key="1">
    <source>
        <dbReference type="ARBA" id="ARBA00001947"/>
    </source>
</evidence>
<keyword evidence="6" id="KW-0479">Metal-binding</keyword>
<evidence type="ECO:0000256" key="3">
    <source>
        <dbReference type="ARBA" id="ARBA00010918"/>
    </source>
</evidence>
<evidence type="ECO:0000256" key="11">
    <source>
        <dbReference type="ARBA" id="ARBA00023049"/>
    </source>
</evidence>
<feature type="domain" description="Peptidase M28" evidence="16">
    <location>
        <begin position="154"/>
        <end position="345"/>
    </location>
</feature>
<evidence type="ECO:0000313" key="19">
    <source>
        <dbReference type="EMBL" id="KAL3287811.1"/>
    </source>
</evidence>
<dbReference type="EMBL" id="JABFTP020000185">
    <property type="protein sequence ID" value="KAL3287811.1"/>
    <property type="molecule type" value="Genomic_DNA"/>
</dbReference>
<evidence type="ECO:0000259" key="17">
    <source>
        <dbReference type="Pfam" id="PF22248"/>
    </source>
</evidence>
<dbReference type="GO" id="GO:0008237">
    <property type="term" value="F:metallopeptidase activity"/>
    <property type="evidence" value="ECO:0007669"/>
    <property type="project" value="UniProtKB-KW"/>
</dbReference>
<dbReference type="InterPro" id="IPR007484">
    <property type="entry name" value="Peptidase_M28"/>
</dbReference>
<dbReference type="InterPro" id="IPR045175">
    <property type="entry name" value="M28_fam"/>
</dbReference>
<dbReference type="GO" id="GO:0005789">
    <property type="term" value="C:endoplasmic reticulum membrane"/>
    <property type="evidence" value="ECO:0007669"/>
    <property type="project" value="UniProtKB-SubCell"/>
</dbReference>
<name>A0ABD2PAW9_9CUCU</name>
<dbReference type="Proteomes" id="UP001516400">
    <property type="component" value="Unassembled WGS sequence"/>
</dbReference>
<dbReference type="AlphaFoldDB" id="A0ABD2PAW9"/>
<dbReference type="GO" id="GO:0046872">
    <property type="term" value="F:metal ion binding"/>
    <property type="evidence" value="ECO:0007669"/>
    <property type="project" value="UniProtKB-KW"/>
</dbReference>
<feature type="transmembrane region" description="Helical" evidence="15">
    <location>
        <begin position="546"/>
        <end position="572"/>
    </location>
</feature>
<keyword evidence="4" id="KW-0645">Protease</keyword>
<reference evidence="19 20" key="1">
    <citation type="journal article" date="2021" name="BMC Biol.">
        <title>Horizontally acquired antibacterial genes associated with adaptive radiation of ladybird beetles.</title>
        <authorList>
            <person name="Li H.S."/>
            <person name="Tang X.F."/>
            <person name="Huang Y.H."/>
            <person name="Xu Z.Y."/>
            <person name="Chen M.L."/>
            <person name="Du X.Y."/>
            <person name="Qiu B.Y."/>
            <person name="Chen P.T."/>
            <person name="Zhang W."/>
            <person name="Slipinski A."/>
            <person name="Escalona H.E."/>
            <person name="Waterhouse R.M."/>
            <person name="Zwick A."/>
            <person name="Pang H."/>
        </authorList>
    </citation>
    <scope>NUCLEOTIDE SEQUENCE [LARGE SCALE GENOMIC DNA]</scope>
    <source>
        <strain evidence="19">SYSU2018</strain>
    </source>
</reference>
<comment type="caution">
    <text evidence="19">The sequence shown here is derived from an EMBL/GenBank/DDBJ whole genome shotgun (WGS) entry which is preliminary data.</text>
</comment>
<feature type="transmembrane region" description="Helical" evidence="15">
    <location>
        <begin position="454"/>
        <end position="477"/>
    </location>
</feature>
<sequence>MRSRKSVSKEHIALDPGDFKQNEEKRKYPSQTISPYVGILFILFLLALFGLVVLNGAYLPTPLKRTDEALHPDEFITERAQQDLKYLTDLGPRVVGSYENEVLTVEFLKKRIQEIIHHSHSSQKIELDVQIVSGSYYLDSRPTRKINIYANVQNVVVKLYGQDANNSLLLNAHFDSVPTSPGGSDDGINCVAMLEILRLFSKHKTRPLYSVIFLFNGAEESGLQASHGFISKHKWAEESKVVINLEAAGAGGSIVMFQTGPNRPWLNEDYGKVPHPSGQTASEELFQANVIPSDTDFRIFRDFGNMVGIDMAFVRDGYRYHTKYDGFNNIPAGSYQQVGDNVLSLVKSIANNPELANENPITGNVVFFNFFGGTFISYTTSTAVIVNLLVFGVSFLTFFISLRRFNLDLTVNTIFYFTQILAATLFGWLLASLSVIFLAFMLDYVGYSMSWYGNPWLAIGIFVIPTIITSTPLLLLIQPLRISRNANCFIQAQTIRLIWTTFMAFITLLGIRTTYPLLILVLFDTLAYVAVLLFKLEHRVWLWKIVYIIISIIPTWFSMSVSLNLFEFFIPLSGRIGSNKIPDIIIGFAAVLASLLTLTPYYFLISVLRKPAQFYKIMIAIFAICLVIVFTPLGFPYSGDVESPTPQRFWILHSQRVFHSEDGGVIKKDSGYFLLNMDRNSPRSVAKYVDEFKRSVPLEDDCKNFLLCGLPLAHQKMTEVVKHSTWIPASAPIIPEPVNLKVNSKTWISSTTLRYNLSIFGPDHSMFYLSPKKNLKLLSMSLVDKLADEDVLWNDRPYYFFVYTCGKEVVPVEAIFDFSVPENHSGPVMDIAVAGNYVHPKKFRMTPDFKKFLSKFPDWADMTAWVANYQSWIV</sequence>
<evidence type="ECO:0000256" key="6">
    <source>
        <dbReference type="ARBA" id="ARBA00022723"/>
    </source>
</evidence>
<evidence type="ECO:0000256" key="5">
    <source>
        <dbReference type="ARBA" id="ARBA00022692"/>
    </source>
</evidence>
<protein>
    <recommendedName>
        <fullName evidence="14">FXNA-like protease</fullName>
    </recommendedName>
</protein>
<keyword evidence="8" id="KW-0256">Endoplasmic reticulum</keyword>
<dbReference type="InterPro" id="IPR048024">
    <property type="entry name" value="Fxna-like_M28_dom"/>
</dbReference>
<evidence type="ECO:0000259" key="18">
    <source>
        <dbReference type="Pfam" id="PF22249"/>
    </source>
</evidence>
<keyword evidence="12 15" id="KW-0472">Membrane</keyword>
<evidence type="ECO:0000256" key="9">
    <source>
        <dbReference type="ARBA" id="ARBA00022833"/>
    </source>
</evidence>
<evidence type="ECO:0000256" key="13">
    <source>
        <dbReference type="ARBA" id="ARBA00023180"/>
    </source>
</evidence>
<dbReference type="PANTHER" id="PTHR12147:SF22">
    <property type="entry name" value="ENDOPLASMIC RETICULUM METALLOPEPTIDASE 1"/>
    <property type="match status" value="1"/>
</dbReference>
<evidence type="ECO:0000256" key="10">
    <source>
        <dbReference type="ARBA" id="ARBA00022989"/>
    </source>
</evidence>
<organism evidence="19 20">
    <name type="scientific">Cryptolaemus montrouzieri</name>
    <dbReference type="NCBI Taxonomy" id="559131"/>
    <lineage>
        <taxon>Eukaryota</taxon>
        <taxon>Metazoa</taxon>
        <taxon>Ecdysozoa</taxon>
        <taxon>Arthropoda</taxon>
        <taxon>Hexapoda</taxon>
        <taxon>Insecta</taxon>
        <taxon>Pterygota</taxon>
        <taxon>Neoptera</taxon>
        <taxon>Endopterygota</taxon>
        <taxon>Coleoptera</taxon>
        <taxon>Polyphaga</taxon>
        <taxon>Cucujiformia</taxon>
        <taxon>Coccinelloidea</taxon>
        <taxon>Coccinellidae</taxon>
        <taxon>Scymninae</taxon>
        <taxon>Scymnini</taxon>
        <taxon>Cryptolaemus</taxon>
    </lineage>
</organism>
<feature type="transmembrane region" description="Helical" evidence="15">
    <location>
        <begin position="384"/>
        <end position="402"/>
    </location>
</feature>
<feature type="transmembrane region" description="Helical" evidence="15">
    <location>
        <begin position="414"/>
        <end position="442"/>
    </location>
</feature>
<evidence type="ECO:0000256" key="4">
    <source>
        <dbReference type="ARBA" id="ARBA00022670"/>
    </source>
</evidence>
<keyword evidence="7" id="KW-0378">Hydrolase</keyword>
<feature type="transmembrane region" description="Helical" evidence="15">
    <location>
        <begin position="617"/>
        <end position="637"/>
    </location>
</feature>
<keyword evidence="10 15" id="KW-1133">Transmembrane helix</keyword>
<evidence type="ECO:0000259" key="16">
    <source>
        <dbReference type="Pfam" id="PF04389"/>
    </source>
</evidence>
<evidence type="ECO:0000256" key="8">
    <source>
        <dbReference type="ARBA" id="ARBA00022824"/>
    </source>
</evidence>
<dbReference type="InterPro" id="IPR053973">
    <property type="entry name" value="ERMP1-like_C"/>
</dbReference>
<evidence type="ECO:0000256" key="12">
    <source>
        <dbReference type="ARBA" id="ARBA00023136"/>
    </source>
</evidence>
<accession>A0ABD2PAW9</accession>
<comment type="similarity">
    <text evidence="3">Belongs to the peptidase M28 family.</text>
</comment>
<keyword evidence="5 15" id="KW-0812">Transmembrane</keyword>
<keyword evidence="20" id="KW-1185">Reference proteome</keyword>